<dbReference type="GO" id="GO:0016787">
    <property type="term" value="F:hydrolase activity"/>
    <property type="evidence" value="ECO:0007669"/>
    <property type="project" value="UniProtKB-KW"/>
</dbReference>
<dbReference type="AlphaFoldDB" id="A0A8J7PLI1"/>
<proteinExistence type="predicted"/>
<dbReference type="Pfam" id="PF12146">
    <property type="entry name" value="Hydrolase_4"/>
    <property type="match status" value="1"/>
</dbReference>
<organism evidence="4 5">
    <name type="scientific">Candidatus Obscuribacter phosphatis</name>
    <dbReference type="NCBI Taxonomy" id="1906157"/>
    <lineage>
        <taxon>Bacteria</taxon>
        <taxon>Bacillati</taxon>
        <taxon>Candidatus Melainabacteria</taxon>
        <taxon>Candidatus Obscuribacterales</taxon>
        <taxon>Candidatus Obscuribacteraceae</taxon>
        <taxon>Candidatus Obscuribacter</taxon>
    </lineage>
</organism>
<protein>
    <submittedName>
        <fullName evidence="4">Alpha/beta fold hydrolase</fullName>
    </submittedName>
</protein>
<accession>A0A8J7PLI1</accession>
<dbReference type="InterPro" id="IPR025493">
    <property type="entry name" value="DUF4384"/>
</dbReference>
<evidence type="ECO:0000313" key="4">
    <source>
        <dbReference type="EMBL" id="MBN8662733.1"/>
    </source>
</evidence>
<dbReference type="SUPFAM" id="SSF53474">
    <property type="entry name" value="alpha/beta-Hydrolases"/>
    <property type="match status" value="1"/>
</dbReference>
<evidence type="ECO:0000259" key="3">
    <source>
        <dbReference type="Pfam" id="PF14326"/>
    </source>
</evidence>
<comment type="caution">
    <text evidence="4">The sequence shown here is derived from an EMBL/GenBank/DDBJ whole genome shotgun (WGS) entry which is preliminary data.</text>
</comment>
<dbReference type="EMBL" id="JAFLCK010000051">
    <property type="protein sequence ID" value="MBN8662733.1"/>
    <property type="molecule type" value="Genomic_DNA"/>
</dbReference>
<keyword evidence="4" id="KW-0378">Hydrolase</keyword>
<dbReference type="PANTHER" id="PTHR11614">
    <property type="entry name" value="PHOSPHOLIPASE-RELATED"/>
    <property type="match status" value="1"/>
</dbReference>
<dbReference type="Pfam" id="PF14326">
    <property type="entry name" value="DUF4384"/>
    <property type="match status" value="1"/>
</dbReference>
<dbReference type="InterPro" id="IPR029058">
    <property type="entry name" value="AB_hydrolase_fold"/>
</dbReference>
<feature type="domain" description="DUF4384" evidence="3">
    <location>
        <begin position="390"/>
        <end position="467"/>
    </location>
</feature>
<evidence type="ECO:0000256" key="1">
    <source>
        <dbReference type="SAM" id="SignalP"/>
    </source>
</evidence>
<keyword evidence="1" id="KW-0732">Signal</keyword>
<feature type="chain" id="PRO_5035170152" evidence="1">
    <location>
        <begin position="26"/>
        <end position="551"/>
    </location>
</feature>
<dbReference type="InterPro" id="IPR022742">
    <property type="entry name" value="Hydrolase_4"/>
</dbReference>
<dbReference type="InterPro" id="IPR051044">
    <property type="entry name" value="MAG_DAG_Lipase"/>
</dbReference>
<evidence type="ECO:0000313" key="5">
    <source>
        <dbReference type="Proteomes" id="UP000664277"/>
    </source>
</evidence>
<name>A0A8J7PLI1_9BACT</name>
<dbReference type="Gene3D" id="3.40.50.1820">
    <property type="entry name" value="alpha/beta hydrolase"/>
    <property type="match status" value="1"/>
</dbReference>
<feature type="signal peptide" evidence="1">
    <location>
        <begin position="1"/>
        <end position="25"/>
    </location>
</feature>
<evidence type="ECO:0000259" key="2">
    <source>
        <dbReference type="Pfam" id="PF12146"/>
    </source>
</evidence>
<dbReference type="Proteomes" id="UP000664277">
    <property type="component" value="Unassembled WGS sequence"/>
</dbReference>
<gene>
    <name evidence="4" type="ORF">J0M35_20360</name>
</gene>
<feature type="domain" description="Serine aminopeptidase S33" evidence="2">
    <location>
        <begin position="58"/>
        <end position="292"/>
    </location>
</feature>
<sequence>MKLKRTLTTLISVSVSITASFSSFEAPTALALNPQPKVKASSMDKIPCIRWVDDQVPAKAILFCIHGLGLHKGVYEELGQTMAPKGIITYAIDVRGFGAWAKKNPNAQVDFEGSLEDIKRALSDIRRMHPGLPVIVLGESMGGAVAIHAAAQNPDLIDGIVSSVPAGDRFSNVDSGLKIGVHAIFGGFDKPIDVGPMVIGRATKKEDLRSRWANDPMARTKLSPNELIAFQKFMEKNFDSAGAIKVCPVLFIQGCKDKLVRPAGTWKLFDSLSTPNKELVLSTSAEHLIFEEGQFSKDDIGYVVKWLDKAVINKSAPEVAAASESNTDMEQKKQSESVALAPAIKVKPVNKPQTQPQAPDNALSEAPAISYWIELYRDGKIYRCNNKMSFKSGDAIRFHVIPQTDGYAYIMMKQSSSGKKALLFPSKVTANNNFIKAGVDYPLPNTDWLSFDNTPGTEKVSLLFSKNRVTSEAELNPPSHLTAYVDNDMTGAKDLVPTRMQLSWDDPTPVIMPELGGNEKLAQNPAKNSLVKVVFNDPTGLLAVDVALAHK</sequence>
<reference evidence="4" key="1">
    <citation type="submission" date="2021-02" db="EMBL/GenBank/DDBJ databases">
        <title>Genome-Resolved Metagenomics of a Microbial Community Performing Photosynthetic Biological Nutrient Removal.</title>
        <authorList>
            <person name="Mcdaniel E.A."/>
        </authorList>
    </citation>
    <scope>NUCLEOTIDE SEQUENCE</scope>
    <source>
        <strain evidence="4">UWPOB_OBS1</strain>
    </source>
</reference>